<sequence>MKPTLVLTFFAIAIVGGVWAACKRPTQLPPGGRWVPNEGCKSGPNYDTLTPPRERCHCWGHCGYYL</sequence>
<proteinExistence type="predicted"/>
<dbReference type="AlphaFoldDB" id="A0A1D2M2U4"/>
<evidence type="ECO:0000313" key="3">
    <source>
        <dbReference type="Proteomes" id="UP000094527"/>
    </source>
</evidence>
<name>A0A1D2M2U4_ORCCI</name>
<keyword evidence="1" id="KW-0732">Signal</keyword>
<organism evidence="2 3">
    <name type="scientific">Orchesella cincta</name>
    <name type="common">Springtail</name>
    <name type="synonym">Podura cincta</name>
    <dbReference type="NCBI Taxonomy" id="48709"/>
    <lineage>
        <taxon>Eukaryota</taxon>
        <taxon>Metazoa</taxon>
        <taxon>Ecdysozoa</taxon>
        <taxon>Arthropoda</taxon>
        <taxon>Hexapoda</taxon>
        <taxon>Collembola</taxon>
        <taxon>Entomobryomorpha</taxon>
        <taxon>Entomobryoidea</taxon>
        <taxon>Orchesellidae</taxon>
        <taxon>Orchesellinae</taxon>
        <taxon>Orchesella</taxon>
    </lineage>
</organism>
<feature type="signal peptide" evidence="1">
    <location>
        <begin position="1"/>
        <end position="20"/>
    </location>
</feature>
<evidence type="ECO:0000256" key="1">
    <source>
        <dbReference type="SAM" id="SignalP"/>
    </source>
</evidence>
<gene>
    <name evidence="2" type="ORF">Ocin01_19419</name>
</gene>
<reference evidence="2 3" key="1">
    <citation type="journal article" date="2016" name="Genome Biol. Evol.">
        <title>Gene Family Evolution Reflects Adaptation to Soil Environmental Stressors in the Genome of the Collembolan Orchesella cincta.</title>
        <authorList>
            <person name="Faddeeva-Vakhrusheva A."/>
            <person name="Derks M.F."/>
            <person name="Anvar S.Y."/>
            <person name="Agamennone V."/>
            <person name="Suring W."/>
            <person name="Smit S."/>
            <person name="van Straalen N.M."/>
            <person name="Roelofs D."/>
        </authorList>
    </citation>
    <scope>NUCLEOTIDE SEQUENCE [LARGE SCALE GENOMIC DNA]</scope>
    <source>
        <tissue evidence="2">Mixed pool</tissue>
    </source>
</reference>
<comment type="caution">
    <text evidence="2">The sequence shown here is derived from an EMBL/GenBank/DDBJ whole genome shotgun (WGS) entry which is preliminary data.</text>
</comment>
<keyword evidence="3" id="KW-1185">Reference proteome</keyword>
<dbReference type="PROSITE" id="PS51257">
    <property type="entry name" value="PROKAR_LIPOPROTEIN"/>
    <property type="match status" value="1"/>
</dbReference>
<dbReference type="Proteomes" id="UP000094527">
    <property type="component" value="Unassembled WGS sequence"/>
</dbReference>
<evidence type="ECO:0000313" key="2">
    <source>
        <dbReference type="EMBL" id="ODM87264.1"/>
    </source>
</evidence>
<protein>
    <submittedName>
        <fullName evidence="2">Uncharacterized protein</fullName>
    </submittedName>
</protein>
<dbReference type="OrthoDB" id="10515002at2759"/>
<dbReference type="EMBL" id="LJIJ01005722">
    <property type="protein sequence ID" value="ODM87264.1"/>
    <property type="molecule type" value="Genomic_DNA"/>
</dbReference>
<accession>A0A1D2M2U4</accession>
<feature type="chain" id="PRO_5008903410" evidence="1">
    <location>
        <begin position="21"/>
        <end position="66"/>
    </location>
</feature>